<accession>A0A4V1AML1</accession>
<protein>
    <submittedName>
        <fullName evidence="8">PLDc_N domain-containing protein</fullName>
    </submittedName>
</protein>
<keyword evidence="5 6" id="KW-0472">Membrane</keyword>
<evidence type="ECO:0000256" key="1">
    <source>
        <dbReference type="ARBA" id="ARBA00004651"/>
    </source>
</evidence>
<dbReference type="KEGG" id="panc:E2636_00120"/>
<reference evidence="8 9" key="1">
    <citation type="submission" date="2019-03" db="EMBL/GenBank/DDBJ databases">
        <title>Complete genome sequence of Paenisporosarcina antarctica CGMCC 1.6503T.</title>
        <authorList>
            <person name="Rong J.-C."/>
            <person name="Chi N.-Y."/>
            <person name="Zhang Q.-F."/>
        </authorList>
    </citation>
    <scope>NUCLEOTIDE SEQUENCE [LARGE SCALE GENOMIC DNA]</scope>
    <source>
        <strain evidence="8 9">CGMCC 1.6503</strain>
    </source>
</reference>
<sequence>MDFLDNISWGLIAPIVIIQLLLVVIALIDLSKISQTNGPKWVWALVIIFINILGPIVYFIIGRKQS</sequence>
<dbReference type="AlphaFoldDB" id="A0A4V1AML1"/>
<evidence type="ECO:0000259" key="7">
    <source>
        <dbReference type="Pfam" id="PF13396"/>
    </source>
</evidence>
<feature type="domain" description="Cardiolipin synthase N-terminal" evidence="7">
    <location>
        <begin position="22"/>
        <end position="63"/>
    </location>
</feature>
<keyword evidence="4 6" id="KW-1133">Transmembrane helix</keyword>
<evidence type="ECO:0000313" key="9">
    <source>
        <dbReference type="Proteomes" id="UP000294292"/>
    </source>
</evidence>
<evidence type="ECO:0000256" key="5">
    <source>
        <dbReference type="ARBA" id="ARBA00023136"/>
    </source>
</evidence>
<organism evidence="8 9">
    <name type="scientific">Paenisporosarcina antarctica</name>
    <dbReference type="NCBI Taxonomy" id="417367"/>
    <lineage>
        <taxon>Bacteria</taxon>
        <taxon>Bacillati</taxon>
        <taxon>Bacillota</taxon>
        <taxon>Bacilli</taxon>
        <taxon>Bacillales</taxon>
        <taxon>Caryophanaceae</taxon>
        <taxon>Paenisporosarcina</taxon>
    </lineage>
</organism>
<dbReference type="RefSeq" id="WP_134207908.1">
    <property type="nucleotide sequence ID" value="NZ_CP038015.1"/>
</dbReference>
<proteinExistence type="predicted"/>
<comment type="subcellular location">
    <subcellularLocation>
        <location evidence="1">Cell membrane</location>
        <topology evidence="1">Multi-pass membrane protein</topology>
    </subcellularLocation>
</comment>
<dbReference type="Proteomes" id="UP000294292">
    <property type="component" value="Chromosome"/>
</dbReference>
<name>A0A4V1AML1_9BACL</name>
<feature type="transmembrane region" description="Helical" evidence="6">
    <location>
        <begin position="7"/>
        <end position="28"/>
    </location>
</feature>
<dbReference type="InterPro" id="IPR027379">
    <property type="entry name" value="CLS_N"/>
</dbReference>
<evidence type="ECO:0000256" key="3">
    <source>
        <dbReference type="ARBA" id="ARBA00022692"/>
    </source>
</evidence>
<gene>
    <name evidence="8" type="ORF">E2636_00120</name>
</gene>
<keyword evidence="9" id="KW-1185">Reference proteome</keyword>
<dbReference type="OrthoDB" id="3243324at2"/>
<keyword evidence="2" id="KW-1003">Cell membrane</keyword>
<evidence type="ECO:0000256" key="4">
    <source>
        <dbReference type="ARBA" id="ARBA00022989"/>
    </source>
</evidence>
<feature type="transmembrane region" description="Helical" evidence="6">
    <location>
        <begin position="40"/>
        <end position="61"/>
    </location>
</feature>
<evidence type="ECO:0000313" key="8">
    <source>
        <dbReference type="EMBL" id="QBP39655.1"/>
    </source>
</evidence>
<dbReference type="GO" id="GO:0005886">
    <property type="term" value="C:plasma membrane"/>
    <property type="evidence" value="ECO:0007669"/>
    <property type="project" value="UniProtKB-SubCell"/>
</dbReference>
<keyword evidence="3 6" id="KW-0812">Transmembrane</keyword>
<dbReference type="Pfam" id="PF13396">
    <property type="entry name" value="PLDc_N"/>
    <property type="match status" value="1"/>
</dbReference>
<evidence type="ECO:0000256" key="6">
    <source>
        <dbReference type="SAM" id="Phobius"/>
    </source>
</evidence>
<dbReference type="EMBL" id="CP038015">
    <property type="protein sequence ID" value="QBP39655.1"/>
    <property type="molecule type" value="Genomic_DNA"/>
</dbReference>
<evidence type="ECO:0000256" key="2">
    <source>
        <dbReference type="ARBA" id="ARBA00022475"/>
    </source>
</evidence>